<dbReference type="PANTHER" id="PTHR30385">
    <property type="entry name" value="SIGMA FACTOR F FLAGELLAR"/>
    <property type="match status" value="1"/>
</dbReference>
<name>A0A217EQI7_9CAUD</name>
<evidence type="ECO:0000256" key="1">
    <source>
        <dbReference type="ARBA" id="ARBA00023015"/>
    </source>
</evidence>
<evidence type="ECO:0000313" key="7">
    <source>
        <dbReference type="Proteomes" id="UP000224660"/>
    </source>
</evidence>
<keyword evidence="2" id="KW-0731">Sigma factor</keyword>
<dbReference type="InterPro" id="IPR013324">
    <property type="entry name" value="RNA_pol_sigma_r3/r4-like"/>
</dbReference>
<dbReference type="InterPro" id="IPR014284">
    <property type="entry name" value="RNA_pol_sigma-70_dom"/>
</dbReference>
<protein>
    <submittedName>
        <fullName evidence="6">RNA polymerase sigma factor</fullName>
    </submittedName>
</protein>
<evidence type="ECO:0000256" key="4">
    <source>
        <dbReference type="ARBA" id="ARBA00023163"/>
    </source>
</evidence>
<dbReference type="InterPro" id="IPR013325">
    <property type="entry name" value="RNA_pol_sigma_r2"/>
</dbReference>
<feature type="domain" description="RNA polymerase sigma-70 region 2" evidence="5">
    <location>
        <begin position="56"/>
        <end position="121"/>
    </location>
</feature>
<sequence length="231" mass="27126">MAQTKKDVGLYLHKMSVKRDEGFNNEEYFQLIDQTEDELEKEKLREKIFMNTCLFVKHYIRKYVHDMNTLCQRSRTTPDEFYSVAYLALWVAVQSYDVNVGVKFSTYAYKIIQNRINKYIVRSINRLSGVYSLQTPAYDNDESESVSEQDLLVDPVDYISSFENLTMVDTLLKDLSRKFTPEKADIFFAYTLRGGTQTEIAKEFGCSQIHVSRVVSKIQEYLRNTKEIWES</sequence>
<dbReference type="EMBL" id="KY368639">
    <property type="protein sequence ID" value="APZ82294.1"/>
    <property type="molecule type" value="Genomic_DNA"/>
</dbReference>
<reference evidence="6 7" key="1">
    <citation type="journal article" date="2017" name="Viruses">
        <title>Characterization of Bacillus subtilis Viruses vB_BsuM-Goe2 and vB_BsuM-Goe3.</title>
        <authorList>
            <person name="Willms I.M."/>
            <person name="Hoppert M."/>
            <person name="Hertel R."/>
        </authorList>
    </citation>
    <scope>NUCLEOTIDE SEQUENCE [LARGE SCALE GENOMIC DNA]</scope>
</reference>
<accession>A0A217EQI7</accession>
<dbReference type="NCBIfam" id="TIGR02937">
    <property type="entry name" value="sigma70-ECF"/>
    <property type="match status" value="1"/>
</dbReference>
<dbReference type="PANTHER" id="PTHR30385:SF7">
    <property type="entry name" value="RNA POLYMERASE SIGMA FACTOR FLIA"/>
    <property type="match status" value="1"/>
</dbReference>
<evidence type="ECO:0000256" key="3">
    <source>
        <dbReference type="ARBA" id="ARBA00023125"/>
    </source>
</evidence>
<organism evidence="6 7">
    <name type="scientific">Bacillus phage vB_BsuM-Goe2</name>
    <dbReference type="NCBI Taxonomy" id="1933062"/>
    <lineage>
        <taxon>Viruses</taxon>
        <taxon>Duplodnaviria</taxon>
        <taxon>Heunggongvirae</taxon>
        <taxon>Uroviricota</taxon>
        <taxon>Caudoviricetes</taxon>
        <taxon>Herelleviridae</taxon>
        <taxon>Spounavirinae</taxon>
        <taxon>Okubovirus</taxon>
        <taxon>Okubovirus camphawk</taxon>
    </lineage>
</organism>
<evidence type="ECO:0000259" key="5">
    <source>
        <dbReference type="Pfam" id="PF04542"/>
    </source>
</evidence>
<dbReference type="GO" id="GO:0006352">
    <property type="term" value="P:DNA-templated transcription initiation"/>
    <property type="evidence" value="ECO:0007669"/>
    <property type="project" value="InterPro"/>
</dbReference>
<dbReference type="Proteomes" id="UP000224660">
    <property type="component" value="Segment"/>
</dbReference>
<dbReference type="SUPFAM" id="SSF88946">
    <property type="entry name" value="Sigma2 domain of RNA polymerase sigma factors"/>
    <property type="match status" value="1"/>
</dbReference>
<dbReference type="Pfam" id="PF04542">
    <property type="entry name" value="Sigma70_r2"/>
    <property type="match status" value="1"/>
</dbReference>
<keyword evidence="1" id="KW-0805">Transcription regulation</keyword>
<evidence type="ECO:0000256" key="2">
    <source>
        <dbReference type="ARBA" id="ARBA00023082"/>
    </source>
</evidence>
<keyword evidence="3" id="KW-0238">DNA-binding</keyword>
<proteinExistence type="predicted"/>
<dbReference type="InterPro" id="IPR007627">
    <property type="entry name" value="RNA_pol_sigma70_r2"/>
</dbReference>
<gene>
    <name evidence="6" type="ORF">Goe2_c05400</name>
</gene>
<dbReference type="Gene3D" id="1.10.10.60">
    <property type="entry name" value="Homeodomain-like"/>
    <property type="match status" value="1"/>
</dbReference>
<evidence type="ECO:0000313" key="6">
    <source>
        <dbReference type="EMBL" id="APZ82294.1"/>
    </source>
</evidence>
<dbReference type="SUPFAM" id="SSF88659">
    <property type="entry name" value="Sigma3 and sigma4 domains of RNA polymerase sigma factors"/>
    <property type="match status" value="1"/>
</dbReference>
<dbReference type="GO" id="GO:0016987">
    <property type="term" value="F:sigma factor activity"/>
    <property type="evidence" value="ECO:0007669"/>
    <property type="project" value="UniProtKB-KW"/>
</dbReference>
<dbReference type="Gene3D" id="1.10.1740.10">
    <property type="match status" value="1"/>
</dbReference>
<keyword evidence="4" id="KW-0804">Transcription</keyword>
<dbReference type="GO" id="GO:0003677">
    <property type="term" value="F:DNA binding"/>
    <property type="evidence" value="ECO:0007669"/>
    <property type="project" value="UniProtKB-KW"/>
</dbReference>